<dbReference type="PANTHER" id="PTHR30118">
    <property type="entry name" value="HTH-TYPE TRANSCRIPTIONAL REGULATOR LEUO-RELATED"/>
    <property type="match status" value="1"/>
</dbReference>
<dbReference type="InterPro" id="IPR005119">
    <property type="entry name" value="LysR_subst-bd"/>
</dbReference>
<dbReference type="AlphaFoldDB" id="A0A4Q1S738"/>
<dbReference type="CDD" id="cd08417">
    <property type="entry name" value="PBP2_Nitroaromatics_like"/>
    <property type="match status" value="1"/>
</dbReference>
<proteinExistence type="inferred from homology"/>
<dbReference type="InterPro" id="IPR037402">
    <property type="entry name" value="YidZ_PBP2"/>
</dbReference>
<dbReference type="PRINTS" id="PR00039">
    <property type="entry name" value="HTHLYSR"/>
</dbReference>
<dbReference type="Gene3D" id="1.10.10.10">
    <property type="entry name" value="Winged helix-like DNA-binding domain superfamily/Winged helix DNA-binding domain"/>
    <property type="match status" value="1"/>
</dbReference>
<name>A0A4Q1S738_9BACT</name>
<evidence type="ECO:0000256" key="5">
    <source>
        <dbReference type="SAM" id="MobiDB-lite"/>
    </source>
</evidence>
<dbReference type="InterPro" id="IPR036388">
    <property type="entry name" value="WH-like_DNA-bd_sf"/>
</dbReference>
<keyword evidence="8" id="KW-1185">Reference proteome</keyword>
<organism evidence="7 8">
    <name type="scientific">Silvibacterium dinghuense</name>
    <dbReference type="NCBI Taxonomy" id="1560006"/>
    <lineage>
        <taxon>Bacteria</taxon>
        <taxon>Pseudomonadati</taxon>
        <taxon>Acidobacteriota</taxon>
        <taxon>Terriglobia</taxon>
        <taxon>Terriglobales</taxon>
        <taxon>Acidobacteriaceae</taxon>
        <taxon>Silvibacterium</taxon>
    </lineage>
</organism>
<dbReference type="GO" id="GO:0003700">
    <property type="term" value="F:DNA-binding transcription factor activity"/>
    <property type="evidence" value="ECO:0007669"/>
    <property type="project" value="InterPro"/>
</dbReference>
<dbReference type="SUPFAM" id="SSF46785">
    <property type="entry name" value="Winged helix' DNA-binding domain"/>
    <property type="match status" value="1"/>
</dbReference>
<dbReference type="SUPFAM" id="SSF53850">
    <property type="entry name" value="Periplasmic binding protein-like II"/>
    <property type="match status" value="1"/>
</dbReference>
<dbReference type="InterPro" id="IPR000847">
    <property type="entry name" value="LysR_HTH_N"/>
</dbReference>
<comment type="similarity">
    <text evidence="1">Belongs to the LysR transcriptional regulatory family.</text>
</comment>
<dbReference type="InterPro" id="IPR036390">
    <property type="entry name" value="WH_DNA-bd_sf"/>
</dbReference>
<keyword evidence="4" id="KW-0804">Transcription</keyword>
<dbReference type="Pfam" id="PF00126">
    <property type="entry name" value="HTH_1"/>
    <property type="match status" value="1"/>
</dbReference>
<evidence type="ECO:0000256" key="3">
    <source>
        <dbReference type="ARBA" id="ARBA00023125"/>
    </source>
</evidence>
<keyword evidence="2" id="KW-0805">Transcription regulation</keyword>
<dbReference type="PROSITE" id="PS50931">
    <property type="entry name" value="HTH_LYSR"/>
    <property type="match status" value="1"/>
</dbReference>
<accession>A0A4Q1S738</accession>
<comment type="caution">
    <text evidence="7">The sequence shown here is derived from an EMBL/GenBank/DDBJ whole genome shotgun (WGS) entry which is preliminary data.</text>
</comment>
<dbReference type="PANTHER" id="PTHR30118:SF15">
    <property type="entry name" value="TRANSCRIPTIONAL REGULATORY PROTEIN"/>
    <property type="match status" value="1"/>
</dbReference>
<feature type="region of interest" description="Disordered" evidence="5">
    <location>
        <begin position="311"/>
        <end position="332"/>
    </location>
</feature>
<evidence type="ECO:0000259" key="6">
    <source>
        <dbReference type="PROSITE" id="PS50931"/>
    </source>
</evidence>
<gene>
    <name evidence="7" type="ORF">ESZ00_19885</name>
</gene>
<dbReference type="Proteomes" id="UP000290253">
    <property type="component" value="Unassembled WGS sequence"/>
</dbReference>
<feature type="domain" description="HTH lysR-type" evidence="6">
    <location>
        <begin position="15"/>
        <end position="73"/>
    </location>
</feature>
<dbReference type="EMBL" id="SDMK01000007">
    <property type="protein sequence ID" value="RXS92795.1"/>
    <property type="molecule type" value="Genomic_DNA"/>
</dbReference>
<keyword evidence="3" id="KW-0238">DNA-binding</keyword>
<evidence type="ECO:0000256" key="2">
    <source>
        <dbReference type="ARBA" id="ARBA00023015"/>
    </source>
</evidence>
<dbReference type="InterPro" id="IPR050389">
    <property type="entry name" value="LysR-type_TF"/>
</dbReference>
<evidence type="ECO:0000313" key="8">
    <source>
        <dbReference type="Proteomes" id="UP000290253"/>
    </source>
</evidence>
<dbReference type="OrthoDB" id="109788at2"/>
<evidence type="ECO:0000256" key="4">
    <source>
        <dbReference type="ARBA" id="ARBA00023163"/>
    </source>
</evidence>
<dbReference type="RefSeq" id="WP_129210168.1">
    <property type="nucleotide sequence ID" value="NZ_SDMK01000007.1"/>
</dbReference>
<protein>
    <submittedName>
        <fullName evidence="7">LysR family transcriptional regulator</fullName>
    </submittedName>
</protein>
<reference evidence="7 8" key="1">
    <citation type="journal article" date="2016" name="Int. J. Syst. Evol. Microbiol.">
        <title>Acidipila dinghuensis sp. nov., an acidobacterium isolated from forest soil.</title>
        <authorList>
            <person name="Jiang Y.W."/>
            <person name="Wang J."/>
            <person name="Chen M.H."/>
            <person name="Lv Y.Y."/>
            <person name="Qiu L.H."/>
        </authorList>
    </citation>
    <scope>NUCLEOTIDE SEQUENCE [LARGE SCALE GENOMIC DNA]</scope>
    <source>
        <strain evidence="7 8">DHOF10</strain>
    </source>
</reference>
<dbReference type="GO" id="GO:0003677">
    <property type="term" value="F:DNA binding"/>
    <property type="evidence" value="ECO:0007669"/>
    <property type="project" value="UniProtKB-KW"/>
</dbReference>
<evidence type="ECO:0000256" key="1">
    <source>
        <dbReference type="ARBA" id="ARBA00009437"/>
    </source>
</evidence>
<dbReference type="Pfam" id="PF03466">
    <property type="entry name" value="LysR_substrate"/>
    <property type="match status" value="1"/>
</dbReference>
<sequence>MDQIDKIHHVHIRNIDLNLIVPLHALLEERSVTRAAKRVNLSQPAMSHALDRLRDTFSDDLLIRDGHRDYLLTARGKQLLQELEWMLPRLERFLTGQAFSPRDATGRIRVVMTDYATAVILPRIVGPASLAAPGVQIHVSAWQEYSYADLLAGRVDLVFSALAPPHPIYTEVLFQEHFVCLVAENHPYKGRAFSLSQYLQYRHVMIEMDPNQQTLVDRPLAEIGKRREIGLIVPYFLAGVMALRDTELILTVPSRVAPQFLGRYPFRQVKAPAEIPRFQYLMAWHPRLENEDLYQWFRDVLRKHFHDGMPVAPKRTAAPSSAHSFRKRRRRS</sequence>
<evidence type="ECO:0000313" key="7">
    <source>
        <dbReference type="EMBL" id="RXS92795.1"/>
    </source>
</evidence>
<dbReference type="Gene3D" id="3.40.190.10">
    <property type="entry name" value="Periplasmic binding protein-like II"/>
    <property type="match status" value="2"/>
</dbReference>